<evidence type="ECO:0000256" key="2">
    <source>
        <dbReference type="ARBA" id="ARBA00022448"/>
    </source>
</evidence>
<proteinExistence type="inferred from homology"/>
<sequence>MNVPALFGLGTNADVDIRFDGEEQRQWVDVKVNRDQRDKFPLYADGETVTGKVTIRVKDGKKLEHAGIRVQFLGQIEAFPDKQPNDFISMGQELMAAGEIRGLQTFGFEFKNVEKQFESYLGTHVKLRYFVRVTISRRLSDIVREKDLWVYSYKVPPDQNHPIKMEVGIEECLHIEFEYNKSRYHLSDVIVGKIYFLLVRIKIKYMELSILRRESTAGRSPTNPPDPETLAKFEIMDGAPVKGEMIPIRMFLSGYELTPTFRDVNKKFSVRYFLNLVLVDEENRRYFKQQEITMFREPLPGMPTAPVAPVAASAASPVPEPAASPVPSPSPAPATAAGTGSPAQAAAAAPVEAAAVAGTEQPLLASQ</sequence>
<dbReference type="FunFam" id="2.60.40.640:FF:000015">
    <property type="entry name" value="Vacuolar protein sorting-associated protein 26"/>
    <property type="match status" value="1"/>
</dbReference>
<reference evidence="6" key="2">
    <citation type="submission" date="2009-11" db="EMBL/GenBank/DDBJ databases">
        <title>The Genome Sequence of Allomyces macrogynus strain ATCC 38327.</title>
        <authorList>
            <consortium name="The Broad Institute Genome Sequencing Platform"/>
            <person name="Russ C."/>
            <person name="Cuomo C."/>
            <person name="Shea T."/>
            <person name="Young S.K."/>
            <person name="Zeng Q."/>
            <person name="Koehrsen M."/>
            <person name="Haas B."/>
            <person name="Borodovsky M."/>
            <person name="Guigo R."/>
            <person name="Alvarado L."/>
            <person name="Berlin A."/>
            <person name="Borenstein D."/>
            <person name="Chen Z."/>
            <person name="Engels R."/>
            <person name="Freedman E."/>
            <person name="Gellesch M."/>
            <person name="Goldberg J."/>
            <person name="Griggs A."/>
            <person name="Gujja S."/>
            <person name="Heiman D."/>
            <person name="Hepburn T."/>
            <person name="Howarth C."/>
            <person name="Jen D."/>
            <person name="Larson L."/>
            <person name="Lewis B."/>
            <person name="Mehta T."/>
            <person name="Park D."/>
            <person name="Pearson M."/>
            <person name="Roberts A."/>
            <person name="Saif S."/>
            <person name="Shenoy N."/>
            <person name="Sisk P."/>
            <person name="Stolte C."/>
            <person name="Sykes S."/>
            <person name="Walk T."/>
            <person name="White J."/>
            <person name="Yandava C."/>
            <person name="Burger G."/>
            <person name="Gray M.W."/>
            <person name="Holland P.W.H."/>
            <person name="King N."/>
            <person name="Lang F.B.F."/>
            <person name="Roger A.J."/>
            <person name="Ruiz-Trillo I."/>
            <person name="Lander E."/>
            <person name="Nusbaum C."/>
        </authorList>
    </citation>
    <scope>NUCLEOTIDE SEQUENCE [LARGE SCALE GENOMIC DNA]</scope>
    <source>
        <strain evidence="6">ATCC 38327</strain>
    </source>
</reference>
<dbReference type="GO" id="GO:0042147">
    <property type="term" value="P:retrograde transport, endosome to Golgi"/>
    <property type="evidence" value="ECO:0007669"/>
    <property type="project" value="UniProtKB-ARBA"/>
</dbReference>
<dbReference type="Pfam" id="PF03643">
    <property type="entry name" value="Vps26"/>
    <property type="match status" value="1"/>
</dbReference>
<accession>A0A0L0SCN9</accession>
<dbReference type="Gene3D" id="2.60.40.640">
    <property type="match status" value="2"/>
</dbReference>
<evidence type="ECO:0008006" key="7">
    <source>
        <dbReference type="Google" id="ProtNLM"/>
    </source>
</evidence>
<evidence type="ECO:0000256" key="3">
    <source>
        <dbReference type="ARBA" id="ARBA00022927"/>
    </source>
</evidence>
<evidence type="ECO:0000313" key="6">
    <source>
        <dbReference type="Proteomes" id="UP000054350"/>
    </source>
</evidence>
<evidence type="ECO:0000256" key="1">
    <source>
        <dbReference type="ARBA" id="ARBA00009100"/>
    </source>
</evidence>
<dbReference type="STRING" id="578462.A0A0L0SCN9"/>
<feature type="compositionally biased region" description="Pro residues" evidence="4">
    <location>
        <begin position="318"/>
        <end position="332"/>
    </location>
</feature>
<dbReference type="GO" id="GO:0030904">
    <property type="term" value="C:retromer complex"/>
    <property type="evidence" value="ECO:0007669"/>
    <property type="project" value="UniProtKB-ARBA"/>
</dbReference>
<name>A0A0L0SCN9_ALLM3</name>
<feature type="region of interest" description="Disordered" evidence="4">
    <location>
        <begin position="315"/>
        <end position="352"/>
    </location>
</feature>
<dbReference type="GO" id="GO:0005829">
    <property type="term" value="C:cytosol"/>
    <property type="evidence" value="ECO:0007669"/>
    <property type="project" value="GOC"/>
</dbReference>
<dbReference type="eggNOG" id="KOG3063">
    <property type="taxonomic scope" value="Eukaryota"/>
</dbReference>
<dbReference type="OrthoDB" id="3821113at2759"/>
<comment type="similarity">
    <text evidence="1">Belongs to the VPS26 family.</text>
</comment>
<dbReference type="Proteomes" id="UP000054350">
    <property type="component" value="Unassembled WGS sequence"/>
</dbReference>
<dbReference type="GO" id="GO:0006886">
    <property type="term" value="P:intracellular protein transport"/>
    <property type="evidence" value="ECO:0007669"/>
    <property type="project" value="InterPro"/>
</dbReference>
<keyword evidence="3" id="KW-0653">Protein transport</keyword>
<dbReference type="InterPro" id="IPR028934">
    <property type="entry name" value="Vps26-related"/>
</dbReference>
<evidence type="ECO:0000313" key="5">
    <source>
        <dbReference type="EMBL" id="KNE60155.1"/>
    </source>
</evidence>
<dbReference type="OMA" id="AGKVCIE"/>
<keyword evidence="6" id="KW-1185">Reference proteome</keyword>
<keyword evidence="2" id="KW-0813">Transport</keyword>
<dbReference type="EMBL" id="GG745335">
    <property type="protein sequence ID" value="KNE60155.1"/>
    <property type="molecule type" value="Genomic_DNA"/>
</dbReference>
<dbReference type="VEuPathDB" id="FungiDB:AMAG_05575"/>
<dbReference type="AlphaFoldDB" id="A0A0L0SCN9"/>
<protein>
    <recommendedName>
        <fullName evidence="7">Vacuolar protein sorting-associated protein 26</fullName>
    </recommendedName>
</protein>
<evidence type="ECO:0000256" key="4">
    <source>
        <dbReference type="SAM" id="MobiDB-lite"/>
    </source>
</evidence>
<gene>
    <name evidence="5" type="ORF">AMAG_05575</name>
</gene>
<dbReference type="PANTHER" id="PTHR12233">
    <property type="entry name" value="VACUOLAR PROTEIN SORTING 26 RELATED"/>
    <property type="match status" value="1"/>
</dbReference>
<feature type="compositionally biased region" description="Low complexity" evidence="4">
    <location>
        <begin position="333"/>
        <end position="352"/>
    </location>
</feature>
<dbReference type="InterPro" id="IPR014752">
    <property type="entry name" value="Arrestin-like_C"/>
</dbReference>
<reference evidence="5 6" key="1">
    <citation type="submission" date="2009-11" db="EMBL/GenBank/DDBJ databases">
        <title>Annotation of Allomyces macrogynus ATCC 38327.</title>
        <authorList>
            <consortium name="The Broad Institute Genome Sequencing Platform"/>
            <person name="Russ C."/>
            <person name="Cuomo C."/>
            <person name="Burger G."/>
            <person name="Gray M.W."/>
            <person name="Holland P.W.H."/>
            <person name="King N."/>
            <person name="Lang F.B.F."/>
            <person name="Roger A.J."/>
            <person name="Ruiz-Trillo I."/>
            <person name="Young S.K."/>
            <person name="Zeng Q."/>
            <person name="Gargeya S."/>
            <person name="Fitzgerald M."/>
            <person name="Haas B."/>
            <person name="Abouelleil A."/>
            <person name="Alvarado L."/>
            <person name="Arachchi H.M."/>
            <person name="Berlin A."/>
            <person name="Chapman S.B."/>
            <person name="Gearin G."/>
            <person name="Goldberg J."/>
            <person name="Griggs A."/>
            <person name="Gujja S."/>
            <person name="Hansen M."/>
            <person name="Heiman D."/>
            <person name="Howarth C."/>
            <person name="Larimer J."/>
            <person name="Lui A."/>
            <person name="MacDonald P.J.P."/>
            <person name="McCowen C."/>
            <person name="Montmayeur A."/>
            <person name="Murphy C."/>
            <person name="Neiman D."/>
            <person name="Pearson M."/>
            <person name="Priest M."/>
            <person name="Roberts A."/>
            <person name="Saif S."/>
            <person name="Shea T."/>
            <person name="Sisk P."/>
            <person name="Stolte C."/>
            <person name="Sykes S."/>
            <person name="Wortman J."/>
            <person name="Nusbaum C."/>
            <person name="Birren B."/>
        </authorList>
    </citation>
    <scope>NUCLEOTIDE SEQUENCE [LARGE SCALE GENOMIC DNA]</scope>
    <source>
        <strain evidence="5 6">ATCC 38327</strain>
    </source>
</reference>
<organism evidence="5 6">
    <name type="scientific">Allomyces macrogynus (strain ATCC 38327)</name>
    <name type="common">Allomyces javanicus var. macrogynus</name>
    <dbReference type="NCBI Taxonomy" id="578462"/>
    <lineage>
        <taxon>Eukaryota</taxon>
        <taxon>Fungi</taxon>
        <taxon>Fungi incertae sedis</taxon>
        <taxon>Blastocladiomycota</taxon>
        <taxon>Blastocladiomycetes</taxon>
        <taxon>Blastocladiales</taxon>
        <taxon>Blastocladiaceae</taxon>
        <taxon>Allomyces</taxon>
    </lineage>
</organism>